<evidence type="ECO:0000313" key="5">
    <source>
        <dbReference type="EMBL" id="NIJ09185.1"/>
    </source>
</evidence>
<keyword evidence="3" id="KW-0804">Transcription</keyword>
<name>A0ABX0TXN0_9SPHN</name>
<protein>
    <submittedName>
        <fullName evidence="5">Phage repressor protein C with HTH and peptisase S24 domain</fullName>
    </submittedName>
</protein>
<evidence type="ECO:0000256" key="2">
    <source>
        <dbReference type="ARBA" id="ARBA00023125"/>
    </source>
</evidence>
<feature type="domain" description="Peptidase S24/S26A/S26B/S26C" evidence="4">
    <location>
        <begin position="92"/>
        <end position="209"/>
    </location>
</feature>
<dbReference type="PANTHER" id="PTHR40661:SF3">
    <property type="entry name" value="FELS-1 PROPHAGE TRANSCRIPTIONAL REGULATOR"/>
    <property type="match status" value="1"/>
</dbReference>
<keyword evidence="6" id="KW-1185">Reference proteome</keyword>
<dbReference type="InterPro" id="IPR036286">
    <property type="entry name" value="LexA/Signal_pep-like_sf"/>
</dbReference>
<comment type="caution">
    <text evidence="5">The sequence shown here is derived from an EMBL/GenBank/DDBJ whole genome shotgun (WGS) entry which is preliminary data.</text>
</comment>
<dbReference type="InterPro" id="IPR039418">
    <property type="entry name" value="LexA-like"/>
</dbReference>
<evidence type="ECO:0000256" key="1">
    <source>
        <dbReference type="ARBA" id="ARBA00023015"/>
    </source>
</evidence>
<keyword evidence="1" id="KW-0805">Transcription regulation</keyword>
<dbReference type="Pfam" id="PF00717">
    <property type="entry name" value="Peptidase_S24"/>
    <property type="match status" value="1"/>
</dbReference>
<dbReference type="Proteomes" id="UP000727456">
    <property type="component" value="Unassembled WGS sequence"/>
</dbReference>
<organism evidence="5 6">
    <name type="scientific">Sphingomonas vulcanisoli</name>
    <dbReference type="NCBI Taxonomy" id="1658060"/>
    <lineage>
        <taxon>Bacteria</taxon>
        <taxon>Pseudomonadati</taxon>
        <taxon>Pseudomonadota</taxon>
        <taxon>Alphaproteobacteria</taxon>
        <taxon>Sphingomonadales</taxon>
        <taxon>Sphingomonadaceae</taxon>
        <taxon>Sphingomonas</taxon>
    </lineage>
</organism>
<evidence type="ECO:0000256" key="3">
    <source>
        <dbReference type="ARBA" id="ARBA00023163"/>
    </source>
</evidence>
<reference evidence="5 6" key="1">
    <citation type="submission" date="2020-03" db="EMBL/GenBank/DDBJ databases">
        <title>Genomic Encyclopedia of Type Strains, Phase III (KMG-III): the genomes of soil and plant-associated and newly described type strains.</title>
        <authorList>
            <person name="Whitman W."/>
        </authorList>
    </citation>
    <scope>NUCLEOTIDE SEQUENCE [LARGE SCALE GENOMIC DNA]</scope>
    <source>
        <strain evidence="5 6">CECT 8804</strain>
    </source>
</reference>
<dbReference type="InterPro" id="IPR015927">
    <property type="entry name" value="Peptidase_S24_S26A/B/C"/>
</dbReference>
<dbReference type="CDD" id="cd06529">
    <property type="entry name" value="S24_LexA-like"/>
    <property type="match status" value="1"/>
</dbReference>
<gene>
    <name evidence="5" type="ORF">FHS31_002817</name>
</gene>
<accession>A0ABX0TXN0</accession>
<dbReference type="PANTHER" id="PTHR40661">
    <property type="match status" value="1"/>
</dbReference>
<dbReference type="SUPFAM" id="SSF51306">
    <property type="entry name" value="LexA/Signal peptidase"/>
    <property type="match status" value="1"/>
</dbReference>
<dbReference type="EMBL" id="JAAOZC010000009">
    <property type="protein sequence ID" value="NIJ09185.1"/>
    <property type="molecule type" value="Genomic_DNA"/>
</dbReference>
<proteinExistence type="predicted"/>
<dbReference type="Gene3D" id="2.10.109.10">
    <property type="entry name" value="Umud Fragment, subunit A"/>
    <property type="match status" value="1"/>
</dbReference>
<keyword evidence="2" id="KW-0238">DNA-binding</keyword>
<evidence type="ECO:0000313" key="6">
    <source>
        <dbReference type="Proteomes" id="UP000727456"/>
    </source>
</evidence>
<sequence length="216" mass="23332">MGKIEGNEEARAALQALIEDRREDYAGLSRLLGRNAAYVQQFVKRGSPKRLSEADRATLAAYFGVPESLLGGKPEAAPAELYAVPRLDVGASAGPGSLDPAERAREQLAFPPRLLRDLGARDLSALSLIRVTGDSMRPTLSDGDDILVDRSDAATGLRDGIYVLRIEEALLVKRIALGPAGRIAIRSDNPDHPSWEDQDKATLAIVGRVLWAGRRL</sequence>
<evidence type="ECO:0000259" key="4">
    <source>
        <dbReference type="Pfam" id="PF00717"/>
    </source>
</evidence>